<dbReference type="SMART" id="SM01065">
    <property type="entry name" value="CBM_2"/>
    <property type="match status" value="1"/>
</dbReference>
<reference evidence="4" key="1">
    <citation type="submission" date="2017-04" db="EMBL/GenBank/DDBJ databases">
        <title>Population genomics of picophytoplankton unveils novel chromosome hypervariability.</title>
        <authorList>
            <consortium name="DOE Joint Genome Institute"/>
            <person name="Blanc-Mathieu R."/>
            <person name="Krasovec M."/>
            <person name="Hebrard M."/>
            <person name="Yau S."/>
            <person name="Desgranges E."/>
            <person name="Martin J."/>
            <person name="Schackwitz W."/>
            <person name="Kuo A."/>
            <person name="Salin G."/>
            <person name="Donnadieu C."/>
            <person name="Desdevises Y."/>
            <person name="Sanchez-Ferandin S."/>
            <person name="Moreau H."/>
            <person name="Rivals E."/>
            <person name="Grigoriev I.V."/>
            <person name="Grimsley N."/>
            <person name="Eyre-Walker A."/>
            <person name="Piganeau G."/>
        </authorList>
    </citation>
    <scope>NUCLEOTIDE SEQUENCE [LARGE SCALE GENOMIC DNA]</scope>
    <source>
        <strain evidence="4">RCC 1115</strain>
    </source>
</reference>
<evidence type="ECO:0000259" key="3">
    <source>
        <dbReference type="PROSITE" id="PS51166"/>
    </source>
</evidence>
<keyword evidence="1" id="KW-0175">Coiled coil</keyword>
<dbReference type="CDD" id="cd05467">
    <property type="entry name" value="CBM20"/>
    <property type="match status" value="1"/>
</dbReference>
<accession>A0A1Y5IG86</accession>
<protein>
    <submittedName>
        <fullName evidence="4">Glucan 1,4-alpha-glucosidase</fullName>
    </submittedName>
</protein>
<evidence type="ECO:0000313" key="4">
    <source>
        <dbReference type="EMBL" id="OUS48501.1"/>
    </source>
</evidence>
<evidence type="ECO:0000256" key="2">
    <source>
        <dbReference type="SAM" id="MobiDB-lite"/>
    </source>
</evidence>
<gene>
    <name evidence="4" type="ORF">BE221DRAFT_68687</name>
</gene>
<dbReference type="InterPro" id="IPR013784">
    <property type="entry name" value="Carb-bd-like_fold"/>
</dbReference>
<dbReference type="Gene3D" id="2.60.40.10">
    <property type="entry name" value="Immunoglobulins"/>
    <property type="match status" value="1"/>
</dbReference>
<evidence type="ECO:0000256" key="1">
    <source>
        <dbReference type="SAM" id="Coils"/>
    </source>
</evidence>
<feature type="coiled-coil region" evidence="1">
    <location>
        <begin position="199"/>
        <end position="247"/>
    </location>
</feature>
<dbReference type="KEGG" id="ota:OT_ostta06g01880"/>
<dbReference type="GO" id="GO:2001070">
    <property type="term" value="F:starch binding"/>
    <property type="evidence" value="ECO:0007669"/>
    <property type="project" value="InterPro"/>
</dbReference>
<feature type="domain" description="CBM20" evidence="3">
    <location>
        <begin position="69"/>
        <end position="181"/>
    </location>
</feature>
<dbReference type="AlphaFoldDB" id="A0A1Y5IG86"/>
<dbReference type="GO" id="GO:0016020">
    <property type="term" value="C:membrane"/>
    <property type="evidence" value="ECO:0007669"/>
    <property type="project" value="TreeGrafter"/>
</dbReference>
<dbReference type="PROSITE" id="PS51166">
    <property type="entry name" value="CBM20"/>
    <property type="match status" value="1"/>
</dbReference>
<dbReference type="InterPro" id="IPR002044">
    <property type="entry name" value="CBM20"/>
</dbReference>
<dbReference type="OMA" id="TLTWGEG"/>
<dbReference type="PANTHER" id="PTHR15048:SF0">
    <property type="entry name" value="STARCH-BINDING DOMAIN-CONTAINING PROTEIN 1"/>
    <property type="match status" value="1"/>
</dbReference>
<dbReference type="EMBL" id="KZ155774">
    <property type="protein sequence ID" value="OUS48501.1"/>
    <property type="molecule type" value="Genomic_DNA"/>
</dbReference>
<dbReference type="Proteomes" id="UP000195557">
    <property type="component" value="Unassembled WGS sequence"/>
</dbReference>
<feature type="region of interest" description="Disordered" evidence="2">
    <location>
        <begin position="283"/>
        <end position="302"/>
    </location>
</feature>
<dbReference type="SUPFAM" id="SSF49452">
    <property type="entry name" value="Starch-binding domain-like"/>
    <property type="match status" value="1"/>
</dbReference>
<organism evidence="4">
    <name type="scientific">Ostreococcus tauri</name>
    <name type="common">Marine green alga</name>
    <dbReference type="NCBI Taxonomy" id="70448"/>
    <lineage>
        <taxon>Eukaryota</taxon>
        <taxon>Viridiplantae</taxon>
        <taxon>Chlorophyta</taxon>
        <taxon>Mamiellophyceae</taxon>
        <taxon>Mamiellales</taxon>
        <taxon>Bathycoccaceae</taxon>
        <taxon>Ostreococcus</taxon>
    </lineage>
</organism>
<dbReference type="Pfam" id="PF00686">
    <property type="entry name" value="CBM_20"/>
    <property type="match status" value="1"/>
</dbReference>
<proteinExistence type="predicted"/>
<dbReference type="PANTHER" id="PTHR15048">
    <property type="entry name" value="STARCH-BINDING DOMAIN-CONTAINING PROTEIN 1"/>
    <property type="match status" value="1"/>
</dbReference>
<dbReference type="InterPro" id="IPR013783">
    <property type="entry name" value="Ig-like_fold"/>
</dbReference>
<name>A0A1Y5IG86_OSTTA</name>
<dbReference type="eggNOG" id="ENOG502QU99">
    <property type="taxonomic scope" value="Eukaryota"/>
</dbReference>
<dbReference type="OrthoDB" id="550577at2759"/>
<sequence>MRVRARGSSEEEYGEIVDVEAVDARLARLDALGARLGAVYATTDDDEDDGRIGRESVSVERIQGGALIERGGDVDTVQLIACKFQMKRTMAFGEELRLVGSHAKLGSWDMNKSLTLTWGEGDVWTSDDVELPVDGVFIYKYAVVPAGQPAVVKEWQSGNNQVLTLSSNDHPRLWIYDAWSGDPNKASIYREDGLSENKEERLINRVKNADDRVKMVEQEVKYLQEDLQTANAKVNALREEARLAANVRIALKEQLKAEQQRSNVLSSQIDAWKMKFMQLSDGQEKTGNKTVQYDASDESKTR</sequence>
<dbReference type="RefSeq" id="XP_003079819.2">
    <property type="nucleotide sequence ID" value="XM_003079771.2"/>
</dbReference>